<comment type="similarity">
    <text evidence="1 3">Belongs to the type-B carboxylesterase/lipase family.</text>
</comment>
<keyword evidence="8" id="KW-1185">Reference proteome</keyword>
<dbReference type="PANTHER" id="PTHR11559">
    <property type="entry name" value="CARBOXYLESTERASE"/>
    <property type="match status" value="1"/>
</dbReference>
<gene>
    <name evidence="7" type="ORF">SCLTRI_LOCUS2282</name>
</gene>
<evidence type="ECO:0000259" key="6">
    <source>
        <dbReference type="Pfam" id="PF00135"/>
    </source>
</evidence>
<feature type="compositionally biased region" description="Low complexity" evidence="4">
    <location>
        <begin position="67"/>
        <end position="77"/>
    </location>
</feature>
<dbReference type="FunFam" id="3.40.50.1820:FF:000263">
    <property type="entry name" value="Carboxylic ester hydrolase"/>
    <property type="match status" value="1"/>
</dbReference>
<dbReference type="OrthoDB" id="408631at2759"/>
<evidence type="ECO:0000256" key="1">
    <source>
        <dbReference type="ARBA" id="ARBA00005964"/>
    </source>
</evidence>
<keyword evidence="5" id="KW-0812">Transmembrane</keyword>
<feature type="region of interest" description="Disordered" evidence="4">
    <location>
        <begin position="138"/>
        <end position="160"/>
    </location>
</feature>
<dbReference type="EMBL" id="CAJHIA010000008">
    <property type="protein sequence ID" value="CAD6442494.1"/>
    <property type="molecule type" value="Genomic_DNA"/>
</dbReference>
<evidence type="ECO:0000313" key="8">
    <source>
        <dbReference type="Proteomes" id="UP000624404"/>
    </source>
</evidence>
<evidence type="ECO:0000256" key="3">
    <source>
        <dbReference type="RuleBase" id="RU361235"/>
    </source>
</evidence>
<dbReference type="Proteomes" id="UP000624404">
    <property type="component" value="Unassembled WGS sequence"/>
</dbReference>
<keyword evidence="5" id="KW-0472">Membrane</keyword>
<feature type="transmembrane region" description="Helical" evidence="5">
    <location>
        <begin position="10"/>
        <end position="27"/>
    </location>
</feature>
<sequence>MANIILRKRLAFLFTISIFTIALLYFWRVQYSPETGEERIRPKPVIPEKTDTFKEPTNEDNAKFEHSTSSISPSSSTSINFITQTSNMPTPASSDVSTKPNVTTPQGTFIGKQTSKYPQILEEFLGIPYALSPTGDRRFRPPVPVNTSNETFDVTKPAPRCISGPDNEPQSEDCLHLNIYRPKDSNSSHESLPVLIHVHGGAFNFGYADDREIQSLVGWSKQPLIAITFEYRLGALGFLPSKLMADEGALNLGLKDQKLLFEWVQKYVSSFGGDPDNVTVMGPSAGAHSIGHHLMYNDGSPLPFAKAIIESGGPTARAVYAYDNPLHETQFLEFLKKLDIPSNPRSEILPKLRSLPVKSIKAASEQIFEYYNPSLRWPFQPCVDGPGPNSIIPIPPIQAFLNNTYHHIPIITGYNTNEGSLFVPKAPNNGKSFIDFFHVLLPTLSTEDLSLLDSLYPNPESNPNSPYAFNNTAFGVGNQYRRLDKAYGDFAYISPVRQTAYFASGEHSYENAPSNSSQPKQSPVYLYQYAVNSSILQGATHGDQSPFPVFSSDITHVSPTIKEIAGLMHAYWTSFIISPTGDPNAIPGRYPTRIIWPEYKGEKGKRPKIVFGMGNNEIVRGKEEDKEKGVVVQMEEDREDEVEREACGFWWERVRLWEG</sequence>
<organism evidence="7 8">
    <name type="scientific">Sclerotinia trifoliorum</name>
    <dbReference type="NCBI Taxonomy" id="28548"/>
    <lineage>
        <taxon>Eukaryota</taxon>
        <taxon>Fungi</taxon>
        <taxon>Dikarya</taxon>
        <taxon>Ascomycota</taxon>
        <taxon>Pezizomycotina</taxon>
        <taxon>Leotiomycetes</taxon>
        <taxon>Helotiales</taxon>
        <taxon>Sclerotiniaceae</taxon>
        <taxon>Sclerotinia</taxon>
    </lineage>
</organism>
<dbReference type="Gene3D" id="3.40.50.1820">
    <property type="entry name" value="alpha/beta hydrolase"/>
    <property type="match status" value="1"/>
</dbReference>
<evidence type="ECO:0000256" key="2">
    <source>
        <dbReference type="ARBA" id="ARBA00022801"/>
    </source>
</evidence>
<keyword evidence="2 3" id="KW-0378">Hydrolase</keyword>
<dbReference type="GO" id="GO:0016787">
    <property type="term" value="F:hydrolase activity"/>
    <property type="evidence" value="ECO:0007669"/>
    <property type="project" value="UniProtKB-KW"/>
</dbReference>
<accession>A0A8H2VQL0</accession>
<evidence type="ECO:0000313" key="7">
    <source>
        <dbReference type="EMBL" id="CAD6442494.1"/>
    </source>
</evidence>
<evidence type="ECO:0000256" key="5">
    <source>
        <dbReference type="SAM" id="Phobius"/>
    </source>
</evidence>
<protein>
    <recommendedName>
        <fullName evidence="3">Carboxylic ester hydrolase</fullName>
        <ecNumber evidence="3">3.1.1.-</ecNumber>
    </recommendedName>
</protein>
<feature type="compositionally biased region" description="Basic and acidic residues" evidence="4">
    <location>
        <begin position="48"/>
        <end position="66"/>
    </location>
</feature>
<dbReference type="InterPro" id="IPR029058">
    <property type="entry name" value="AB_hydrolase_fold"/>
</dbReference>
<comment type="caution">
    <text evidence="7">The sequence shown here is derived from an EMBL/GenBank/DDBJ whole genome shotgun (WGS) entry which is preliminary data.</text>
</comment>
<dbReference type="EC" id="3.1.1.-" evidence="3"/>
<feature type="region of interest" description="Disordered" evidence="4">
    <location>
        <begin position="48"/>
        <end position="77"/>
    </location>
</feature>
<dbReference type="InterPro" id="IPR019826">
    <property type="entry name" value="Carboxylesterase_B_AS"/>
</dbReference>
<proteinExistence type="inferred from homology"/>
<name>A0A8H2VQL0_9HELO</name>
<dbReference type="SUPFAM" id="SSF53474">
    <property type="entry name" value="alpha/beta-Hydrolases"/>
    <property type="match status" value="1"/>
</dbReference>
<dbReference type="AlphaFoldDB" id="A0A8H2VQL0"/>
<dbReference type="InterPro" id="IPR002018">
    <property type="entry name" value="CarbesteraseB"/>
</dbReference>
<evidence type="ECO:0000256" key="4">
    <source>
        <dbReference type="SAM" id="MobiDB-lite"/>
    </source>
</evidence>
<dbReference type="InterPro" id="IPR050309">
    <property type="entry name" value="Type-B_Carboxylest/Lipase"/>
</dbReference>
<feature type="domain" description="Carboxylesterase type B" evidence="6">
    <location>
        <begin position="99"/>
        <end position="607"/>
    </location>
</feature>
<dbReference type="Pfam" id="PF00135">
    <property type="entry name" value="COesterase"/>
    <property type="match status" value="1"/>
</dbReference>
<dbReference type="PROSITE" id="PS00122">
    <property type="entry name" value="CARBOXYLESTERASE_B_1"/>
    <property type="match status" value="1"/>
</dbReference>
<reference evidence="7" key="1">
    <citation type="submission" date="2020-10" db="EMBL/GenBank/DDBJ databases">
        <authorList>
            <person name="Kusch S."/>
        </authorList>
    </citation>
    <scope>NUCLEOTIDE SEQUENCE</scope>
    <source>
        <strain evidence="7">SwB9</strain>
    </source>
</reference>
<keyword evidence="5" id="KW-1133">Transmembrane helix</keyword>